<evidence type="ECO:0000313" key="2">
    <source>
        <dbReference type="Proteomes" id="UP000316770"/>
    </source>
</evidence>
<gene>
    <name evidence="1" type="ORF">Mal33_50540</name>
</gene>
<dbReference type="AlphaFoldDB" id="A0A518J114"/>
<evidence type="ECO:0000313" key="1">
    <source>
        <dbReference type="EMBL" id="QDV59029.1"/>
    </source>
</evidence>
<reference evidence="1 2" key="1">
    <citation type="submission" date="2019-02" db="EMBL/GenBank/DDBJ databases">
        <title>Deep-cultivation of Planctomycetes and their phenomic and genomic characterization uncovers novel biology.</title>
        <authorList>
            <person name="Wiegand S."/>
            <person name="Jogler M."/>
            <person name="Boedeker C."/>
            <person name="Pinto D."/>
            <person name="Vollmers J."/>
            <person name="Rivas-Marin E."/>
            <person name="Kohn T."/>
            <person name="Peeters S.H."/>
            <person name="Heuer A."/>
            <person name="Rast P."/>
            <person name="Oberbeckmann S."/>
            <person name="Bunk B."/>
            <person name="Jeske O."/>
            <person name="Meyerdierks A."/>
            <person name="Storesund J.E."/>
            <person name="Kallscheuer N."/>
            <person name="Luecker S."/>
            <person name="Lage O.M."/>
            <person name="Pohl T."/>
            <person name="Merkel B.J."/>
            <person name="Hornburger P."/>
            <person name="Mueller R.-W."/>
            <person name="Bruemmer F."/>
            <person name="Labrenz M."/>
            <person name="Spormann A.M."/>
            <person name="Op den Camp H."/>
            <person name="Overmann J."/>
            <person name="Amann R."/>
            <person name="Jetten M.S.M."/>
            <person name="Mascher T."/>
            <person name="Medema M.H."/>
            <person name="Devos D.P."/>
            <person name="Kaster A.-K."/>
            <person name="Ovreas L."/>
            <person name="Rohde M."/>
            <person name="Galperin M.Y."/>
            <person name="Jogler C."/>
        </authorList>
    </citation>
    <scope>NUCLEOTIDE SEQUENCE [LARGE SCALE GENOMIC DNA]</scope>
    <source>
        <strain evidence="1 2">Mal33</strain>
    </source>
</reference>
<dbReference type="RefSeq" id="WP_145290044.1">
    <property type="nucleotide sequence ID" value="NZ_CP036318.1"/>
</dbReference>
<organism evidence="1 2">
    <name type="scientific">Rosistilla oblonga</name>
    <dbReference type="NCBI Taxonomy" id="2527990"/>
    <lineage>
        <taxon>Bacteria</taxon>
        <taxon>Pseudomonadati</taxon>
        <taxon>Planctomycetota</taxon>
        <taxon>Planctomycetia</taxon>
        <taxon>Pirellulales</taxon>
        <taxon>Pirellulaceae</taxon>
        <taxon>Rosistilla</taxon>
    </lineage>
</organism>
<dbReference type="EMBL" id="CP036318">
    <property type="protein sequence ID" value="QDV59029.1"/>
    <property type="molecule type" value="Genomic_DNA"/>
</dbReference>
<keyword evidence="2" id="KW-1185">Reference proteome</keyword>
<dbReference type="Proteomes" id="UP000316770">
    <property type="component" value="Chromosome"/>
</dbReference>
<name>A0A518J114_9BACT</name>
<accession>A0A518J114</accession>
<sequence>MSDNWIALIPKDPRYVPDGARQNLARDRFAEIAPDADEIEIKVTDKISFFDCGANFERICCPSCNSEISTEWWQDRMDDDYVDGGFTLAGYETPCCNARHSLDQLLYEWPQGFARFAIDAMNPNIGKLSNQHETEFEDILGTSLRVIYQHI</sequence>
<protein>
    <submittedName>
        <fullName evidence="1">Uncharacterized protein</fullName>
    </submittedName>
</protein>
<proteinExistence type="predicted"/>